<sequence>MSSKLATSPVIGYVHKLSPLKQGKKKKWCDLELQMKDKRMRVVCFSKAKRDIFQEKQEMLSPVQISNYLIGPSWQGDKQEIKVNDMTVVSAPTTSQYNFQYIPDEESRLVPLKEVKEKIEADEKIRVKGKIKKGSKVESVGNRGLRMLKSTITDGTSTMFLTIWESEIDAIQDSKVYIIDDVKVNSSYVTKTLTTTKNSVFTLVDDDDMEELTVQKDDSEIQLTIFSDVLGKLVDKPNVNELTEEDISEKLLELTDLEIMFKDDNIVTSCNAMQ</sequence>
<dbReference type="SUPFAM" id="SSF50249">
    <property type="entry name" value="Nucleic acid-binding proteins"/>
    <property type="match status" value="1"/>
</dbReference>
<accession>A0A6S7H167</accession>
<name>A0A6S7H167_PARCT</name>
<dbReference type="OrthoDB" id="5955497at2759"/>
<dbReference type="EMBL" id="CACRXK020002855">
    <property type="protein sequence ID" value="CAB3996369.1"/>
    <property type="molecule type" value="Genomic_DNA"/>
</dbReference>
<reference evidence="1" key="1">
    <citation type="submission" date="2020-04" db="EMBL/GenBank/DDBJ databases">
        <authorList>
            <person name="Alioto T."/>
            <person name="Alioto T."/>
            <person name="Gomez Garrido J."/>
        </authorList>
    </citation>
    <scope>NUCLEOTIDE SEQUENCE</scope>
    <source>
        <strain evidence="1">A484AB</strain>
    </source>
</reference>
<keyword evidence="2" id="KW-1185">Reference proteome</keyword>
<evidence type="ECO:0000313" key="1">
    <source>
        <dbReference type="EMBL" id="CAB3996369.1"/>
    </source>
</evidence>
<dbReference type="Gene3D" id="2.40.50.140">
    <property type="entry name" value="Nucleic acid-binding proteins"/>
    <property type="match status" value="1"/>
</dbReference>
<protein>
    <submittedName>
        <fullName evidence="1">Uncharacterized protein</fullName>
    </submittedName>
</protein>
<evidence type="ECO:0000313" key="2">
    <source>
        <dbReference type="Proteomes" id="UP001152795"/>
    </source>
</evidence>
<gene>
    <name evidence="1" type="ORF">PACLA_8A063526</name>
</gene>
<organism evidence="1 2">
    <name type="scientific">Paramuricea clavata</name>
    <name type="common">Red gorgonian</name>
    <name type="synonym">Violescent sea-whip</name>
    <dbReference type="NCBI Taxonomy" id="317549"/>
    <lineage>
        <taxon>Eukaryota</taxon>
        <taxon>Metazoa</taxon>
        <taxon>Cnidaria</taxon>
        <taxon>Anthozoa</taxon>
        <taxon>Octocorallia</taxon>
        <taxon>Malacalcyonacea</taxon>
        <taxon>Plexauridae</taxon>
        <taxon>Paramuricea</taxon>
    </lineage>
</organism>
<dbReference type="Proteomes" id="UP001152795">
    <property type="component" value="Unassembled WGS sequence"/>
</dbReference>
<dbReference type="InterPro" id="IPR012340">
    <property type="entry name" value="NA-bd_OB-fold"/>
</dbReference>
<comment type="caution">
    <text evidence="1">The sequence shown here is derived from an EMBL/GenBank/DDBJ whole genome shotgun (WGS) entry which is preliminary data.</text>
</comment>
<proteinExistence type="predicted"/>
<dbReference type="AlphaFoldDB" id="A0A6S7H167"/>